<accession>A0AAU9MYU4</accession>
<name>A0AAU9MYU4_9ASTR</name>
<protein>
    <submittedName>
        <fullName evidence="1">Uncharacterized protein</fullName>
    </submittedName>
</protein>
<gene>
    <name evidence="1" type="ORF">LVIROSA_LOCUS19835</name>
</gene>
<proteinExistence type="predicted"/>
<sequence>MMVLLIDGSGGFRACNTVGVFNRTVILKGESLLGNPLPAIQWPGEPMLLLEHQLQIKPYPLQNQVPEHEKSRLAGDTYRVERIIAGIRGVIHDTYHLRAYFSRVLLLGFVMDMVLSATDAPEAAIQPRLTTTNLG</sequence>
<dbReference type="EMBL" id="CAKMRJ010003334">
    <property type="protein sequence ID" value="CAH1433238.1"/>
    <property type="molecule type" value="Genomic_DNA"/>
</dbReference>
<dbReference type="AlphaFoldDB" id="A0AAU9MYU4"/>
<organism evidence="1 2">
    <name type="scientific">Lactuca virosa</name>
    <dbReference type="NCBI Taxonomy" id="75947"/>
    <lineage>
        <taxon>Eukaryota</taxon>
        <taxon>Viridiplantae</taxon>
        <taxon>Streptophyta</taxon>
        <taxon>Embryophyta</taxon>
        <taxon>Tracheophyta</taxon>
        <taxon>Spermatophyta</taxon>
        <taxon>Magnoliopsida</taxon>
        <taxon>eudicotyledons</taxon>
        <taxon>Gunneridae</taxon>
        <taxon>Pentapetalae</taxon>
        <taxon>asterids</taxon>
        <taxon>campanulids</taxon>
        <taxon>Asterales</taxon>
        <taxon>Asteraceae</taxon>
        <taxon>Cichorioideae</taxon>
        <taxon>Cichorieae</taxon>
        <taxon>Lactucinae</taxon>
        <taxon>Lactuca</taxon>
    </lineage>
</organism>
<comment type="caution">
    <text evidence="1">The sequence shown here is derived from an EMBL/GenBank/DDBJ whole genome shotgun (WGS) entry which is preliminary data.</text>
</comment>
<reference evidence="1 2" key="1">
    <citation type="submission" date="2022-01" db="EMBL/GenBank/DDBJ databases">
        <authorList>
            <person name="Xiong W."/>
            <person name="Schranz E."/>
        </authorList>
    </citation>
    <scope>NUCLEOTIDE SEQUENCE [LARGE SCALE GENOMIC DNA]</scope>
</reference>
<keyword evidence="2" id="KW-1185">Reference proteome</keyword>
<dbReference type="Proteomes" id="UP001157418">
    <property type="component" value="Unassembled WGS sequence"/>
</dbReference>
<evidence type="ECO:0000313" key="2">
    <source>
        <dbReference type="Proteomes" id="UP001157418"/>
    </source>
</evidence>
<evidence type="ECO:0000313" key="1">
    <source>
        <dbReference type="EMBL" id="CAH1433238.1"/>
    </source>
</evidence>